<dbReference type="InterPro" id="IPR051788">
    <property type="entry name" value="MFS_Transporter"/>
</dbReference>
<accession>A0A1H7HZN2</accession>
<feature type="transmembrane region" description="Helical" evidence="5">
    <location>
        <begin position="59"/>
        <end position="79"/>
    </location>
</feature>
<proteinExistence type="predicted"/>
<dbReference type="Proteomes" id="UP000182719">
    <property type="component" value="Unassembled WGS sequence"/>
</dbReference>
<evidence type="ECO:0000313" key="7">
    <source>
        <dbReference type="EMBL" id="SEK55699.1"/>
    </source>
</evidence>
<evidence type="ECO:0000256" key="1">
    <source>
        <dbReference type="ARBA" id="ARBA00004141"/>
    </source>
</evidence>
<feature type="transmembrane region" description="Helical" evidence="5">
    <location>
        <begin position="143"/>
        <end position="164"/>
    </location>
</feature>
<feature type="transmembrane region" description="Helical" evidence="5">
    <location>
        <begin position="110"/>
        <end position="131"/>
    </location>
</feature>
<dbReference type="EMBL" id="FOAP01000001">
    <property type="protein sequence ID" value="SEK55699.1"/>
    <property type="molecule type" value="Genomic_DNA"/>
</dbReference>
<name>A0A1H7HZN2_STIAU</name>
<feature type="transmembrane region" description="Helical" evidence="5">
    <location>
        <begin position="210"/>
        <end position="227"/>
    </location>
</feature>
<keyword evidence="8" id="KW-1185">Reference proteome</keyword>
<organism evidence="7 8">
    <name type="scientific">Stigmatella aurantiaca</name>
    <dbReference type="NCBI Taxonomy" id="41"/>
    <lineage>
        <taxon>Bacteria</taxon>
        <taxon>Pseudomonadati</taxon>
        <taxon>Myxococcota</taxon>
        <taxon>Myxococcia</taxon>
        <taxon>Myxococcales</taxon>
        <taxon>Cystobacterineae</taxon>
        <taxon>Archangiaceae</taxon>
        <taxon>Stigmatella</taxon>
    </lineage>
</organism>
<feature type="transmembrane region" description="Helical" evidence="5">
    <location>
        <begin position="304"/>
        <end position="323"/>
    </location>
</feature>
<evidence type="ECO:0000256" key="4">
    <source>
        <dbReference type="ARBA" id="ARBA00023136"/>
    </source>
</evidence>
<dbReference type="InterPro" id="IPR011701">
    <property type="entry name" value="MFS"/>
</dbReference>
<keyword evidence="3 5" id="KW-1133">Transmembrane helix</keyword>
<evidence type="ECO:0000256" key="5">
    <source>
        <dbReference type="SAM" id="Phobius"/>
    </source>
</evidence>
<keyword evidence="2 5" id="KW-0812">Transmembrane</keyword>
<dbReference type="InterPro" id="IPR020846">
    <property type="entry name" value="MFS_dom"/>
</dbReference>
<feature type="transmembrane region" description="Helical" evidence="5">
    <location>
        <begin position="370"/>
        <end position="387"/>
    </location>
</feature>
<dbReference type="PANTHER" id="PTHR23514">
    <property type="entry name" value="BYPASS OF STOP CODON PROTEIN 6"/>
    <property type="match status" value="1"/>
</dbReference>
<feature type="transmembrane region" description="Helical" evidence="5">
    <location>
        <begin position="86"/>
        <end position="104"/>
    </location>
</feature>
<feature type="domain" description="Major facilitator superfamily (MFS) profile" evidence="6">
    <location>
        <begin position="214"/>
        <end position="397"/>
    </location>
</feature>
<dbReference type="Pfam" id="PF07690">
    <property type="entry name" value="MFS_1"/>
    <property type="match status" value="1"/>
</dbReference>
<comment type="subcellular location">
    <subcellularLocation>
        <location evidence="1">Membrane</location>
        <topology evidence="1">Multi-pass membrane protein</topology>
    </subcellularLocation>
</comment>
<dbReference type="PANTHER" id="PTHR23514:SF13">
    <property type="entry name" value="INNER MEMBRANE PROTEIN YBJJ"/>
    <property type="match status" value="1"/>
</dbReference>
<dbReference type="RefSeq" id="WP_075005049.1">
    <property type="nucleotide sequence ID" value="NZ_FOAP01000001.1"/>
</dbReference>
<feature type="transmembrane region" description="Helical" evidence="5">
    <location>
        <begin position="21"/>
        <end position="39"/>
    </location>
</feature>
<dbReference type="Gene3D" id="1.20.1250.20">
    <property type="entry name" value="MFS general substrate transporter like domains"/>
    <property type="match status" value="2"/>
</dbReference>
<dbReference type="InterPro" id="IPR036259">
    <property type="entry name" value="MFS_trans_sf"/>
</dbReference>
<feature type="transmembrane region" description="Helical" evidence="5">
    <location>
        <begin position="280"/>
        <end position="298"/>
    </location>
</feature>
<protein>
    <submittedName>
        <fullName evidence="7">Fucose permease</fullName>
    </submittedName>
</protein>
<reference evidence="8" key="1">
    <citation type="submission" date="2016-10" db="EMBL/GenBank/DDBJ databases">
        <authorList>
            <person name="Varghese N."/>
            <person name="Submissions S."/>
        </authorList>
    </citation>
    <scope>NUCLEOTIDE SEQUENCE [LARGE SCALE GENOMIC DNA]</scope>
    <source>
        <strain evidence="8">DSM 17044</strain>
    </source>
</reference>
<dbReference type="PROSITE" id="PS50850">
    <property type="entry name" value="MFS"/>
    <property type="match status" value="1"/>
</dbReference>
<feature type="transmembrane region" description="Helical" evidence="5">
    <location>
        <begin position="247"/>
        <end position="268"/>
    </location>
</feature>
<sequence length="397" mass="40048">MKETANTAEAAAPARPHPKGPIAGVLLAYGAWGIFWGAWGALLPGVKVATGASERELGLSLLGVAAGALPAMLLFGPWVDRLRNRALPLTLAAFAAAVVPLGLVTSPWALGIALVFVGATSGALDIALNARVAALEAAMGRKLFNMAHAAFPLAVVVASTGAGLGRQLELPLPLLIGLLALAVFLAVPANLEKLPVPDGGEGAPRNGTRGVPLLLTLGLLGAAVHLVENAVEQWSALYLETVLGAQPVLGGTGPAVYMGSLFVGRLIAQRLATKLDGRTQLSLAGISAAVGLVLVLSATHPLLALAGFAVAGLGMAGGIPTVFSMTTEATEPSARGAAIARVTLLAYFGYLASPPLCGAIAQAWGLRTTWGMLAASGLVLALAAFALPRLQPRVAAS</sequence>
<feature type="transmembrane region" description="Helical" evidence="5">
    <location>
        <begin position="170"/>
        <end position="189"/>
    </location>
</feature>
<dbReference type="GO" id="GO:0022857">
    <property type="term" value="F:transmembrane transporter activity"/>
    <property type="evidence" value="ECO:0007669"/>
    <property type="project" value="InterPro"/>
</dbReference>
<feature type="transmembrane region" description="Helical" evidence="5">
    <location>
        <begin position="344"/>
        <end position="364"/>
    </location>
</feature>
<dbReference type="GO" id="GO:0016020">
    <property type="term" value="C:membrane"/>
    <property type="evidence" value="ECO:0007669"/>
    <property type="project" value="UniProtKB-SubCell"/>
</dbReference>
<evidence type="ECO:0000259" key="6">
    <source>
        <dbReference type="PROSITE" id="PS50850"/>
    </source>
</evidence>
<dbReference type="AlphaFoldDB" id="A0A1H7HZN2"/>
<dbReference type="SUPFAM" id="SSF103473">
    <property type="entry name" value="MFS general substrate transporter"/>
    <property type="match status" value="1"/>
</dbReference>
<keyword evidence="4 5" id="KW-0472">Membrane</keyword>
<dbReference type="OrthoDB" id="5526080at2"/>
<evidence type="ECO:0000256" key="3">
    <source>
        <dbReference type="ARBA" id="ARBA00022989"/>
    </source>
</evidence>
<gene>
    <name evidence="7" type="ORF">SAMN05444354_101874</name>
</gene>
<evidence type="ECO:0000256" key="2">
    <source>
        <dbReference type="ARBA" id="ARBA00022692"/>
    </source>
</evidence>
<evidence type="ECO:0000313" key="8">
    <source>
        <dbReference type="Proteomes" id="UP000182719"/>
    </source>
</evidence>